<evidence type="ECO:0000313" key="1">
    <source>
        <dbReference type="EMBL" id="MBU3803629.1"/>
    </source>
</evidence>
<organism evidence="1 2">
    <name type="scientific">Candidatus Cellulosilyticum pullistercoris</name>
    <dbReference type="NCBI Taxonomy" id="2838521"/>
    <lineage>
        <taxon>Bacteria</taxon>
        <taxon>Bacillati</taxon>
        <taxon>Bacillota</taxon>
        <taxon>Clostridia</taxon>
        <taxon>Lachnospirales</taxon>
        <taxon>Cellulosilyticaceae</taxon>
        <taxon>Cellulosilyticum</taxon>
    </lineage>
</organism>
<dbReference type="PROSITE" id="PS51257">
    <property type="entry name" value="PROKAR_LIPOPROTEIN"/>
    <property type="match status" value="1"/>
</dbReference>
<dbReference type="EMBL" id="JAHLFQ010000048">
    <property type="protein sequence ID" value="MBU3803629.1"/>
    <property type="molecule type" value="Genomic_DNA"/>
</dbReference>
<reference evidence="1" key="2">
    <citation type="submission" date="2021-04" db="EMBL/GenBank/DDBJ databases">
        <authorList>
            <person name="Gilroy R."/>
        </authorList>
    </citation>
    <scope>NUCLEOTIDE SEQUENCE</scope>
    <source>
        <strain evidence="1">B5-657</strain>
    </source>
</reference>
<dbReference type="PANTHER" id="PTHR30024:SF46">
    <property type="entry name" value="ABC TRANSPORTER, SUBSTRATE-BINDING LIPOPROTEIN"/>
    <property type="match status" value="1"/>
</dbReference>
<dbReference type="Pfam" id="PF12974">
    <property type="entry name" value="Phosphonate-bd"/>
    <property type="match status" value="1"/>
</dbReference>
<dbReference type="PANTHER" id="PTHR30024">
    <property type="entry name" value="ALIPHATIC SULFONATES-BINDING PROTEIN-RELATED"/>
    <property type="match status" value="1"/>
</dbReference>
<comment type="caution">
    <text evidence="1">The sequence shown here is derived from an EMBL/GenBank/DDBJ whole genome shotgun (WGS) entry which is preliminary data.</text>
</comment>
<dbReference type="Proteomes" id="UP000824229">
    <property type="component" value="Unassembled WGS sequence"/>
</dbReference>
<accession>A0A9E2NKK9</accession>
<dbReference type="AlphaFoldDB" id="A0A9E2NKK9"/>
<gene>
    <name evidence="1" type="ORF">H9872_02565</name>
</gene>
<proteinExistence type="predicted"/>
<sequence length="315" mass="34034">MKMKKLVSLMSAGIIALGLFTGCSQKEEKLNEPIKIATLNGPTGMGMTKMIDDANENYDITLYQSADEIVGKIVSGEIDIACVPSNLAAVLYKKTENNIYLLGTNTLGVLYIVENGETVHSLEDLRGKKVIASGKGSTPEYVLNELLLGANINPETDLEIEYAANHTDVVTELVANEGTIALLPQPHVTVATSKNDKVHIALDLNEAWESQEGTNLPMGVIIAQKEFVDTYKEEVATFLSDYEDSVKFVNNNSEKAAQIMAAQGILPSAEIALSAIPNCHITFIDGKTSKADLEQFYTILQNVNPQAIGGSLPDE</sequence>
<dbReference type="InterPro" id="IPR027024">
    <property type="entry name" value="UCP027386_ABC_sbc_TM0202"/>
</dbReference>
<dbReference type="Gene3D" id="3.40.190.10">
    <property type="entry name" value="Periplasmic binding protein-like II"/>
    <property type="match status" value="2"/>
</dbReference>
<reference evidence="1" key="1">
    <citation type="journal article" date="2021" name="PeerJ">
        <title>Extensive microbial diversity within the chicken gut microbiome revealed by metagenomics and culture.</title>
        <authorList>
            <person name="Gilroy R."/>
            <person name="Ravi A."/>
            <person name="Getino M."/>
            <person name="Pursley I."/>
            <person name="Horton D.L."/>
            <person name="Alikhan N.F."/>
            <person name="Baker D."/>
            <person name="Gharbi K."/>
            <person name="Hall N."/>
            <person name="Watson M."/>
            <person name="Adriaenssens E.M."/>
            <person name="Foster-Nyarko E."/>
            <person name="Jarju S."/>
            <person name="Secka A."/>
            <person name="Antonio M."/>
            <person name="Oren A."/>
            <person name="Chaudhuri R.R."/>
            <person name="La Ragione R."/>
            <person name="Hildebrand F."/>
            <person name="Pallen M.J."/>
        </authorList>
    </citation>
    <scope>NUCLEOTIDE SEQUENCE</scope>
    <source>
        <strain evidence="1">B5-657</strain>
    </source>
</reference>
<evidence type="ECO:0000313" key="2">
    <source>
        <dbReference type="Proteomes" id="UP000824229"/>
    </source>
</evidence>
<protein>
    <submittedName>
        <fullName evidence="1">PhnD/SsuA/transferrin family substrate-binding protein</fullName>
    </submittedName>
</protein>
<feature type="non-terminal residue" evidence="1">
    <location>
        <position position="315"/>
    </location>
</feature>
<dbReference type="SUPFAM" id="SSF53850">
    <property type="entry name" value="Periplasmic binding protein-like II"/>
    <property type="match status" value="1"/>
</dbReference>
<name>A0A9E2NKK9_9FIRM</name>
<dbReference type="PIRSF" id="PIRSF027386">
    <property type="entry name" value="UCP027386_ABC_sbc_TM0202"/>
    <property type="match status" value="1"/>
</dbReference>